<feature type="signal peptide" evidence="1">
    <location>
        <begin position="1"/>
        <end position="26"/>
    </location>
</feature>
<evidence type="ECO:0000313" key="4">
    <source>
        <dbReference type="EMBL" id="MDG3587410.1"/>
    </source>
</evidence>
<evidence type="ECO:0000259" key="2">
    <source>
        <dbReference type="PROSITE" id="PS50041"/>
    </source>
</evidence>
<evidence type="ECO:0000259" key="3">
    <source>
        <dbReference type="PROSITE" id="PS51820"/>
    </source>
</evidence>
<dbReference type="Proteomes" id="UP001153642">
    <property type="component" value="Unassembled WGS sequence"/>
</dbReference>
<dbReference type="InterPro" id="IPR034007">
    <property type="entry name" value="CTLD_bac"/>
</dbReference>
<accession>A0ABT6FVY7</accession>
<proteinExistence type="predicted"/>
<dbReference type="CDD" id="cd03603">
    <property type="entry name" value="CLECT_VCBS"/>
    <property type="match status" value="1"/>
</dbReference>
<dbReference type="SUPFAM" id="SSF56988">
    <property type="entry name" value="Anthrax protective antigen"/>
    <property type="match status" value="1"/>
</dbReference>
<dbReference type="SUPFAM" id="SSF103647">
    <property type="entry name" value="TSP type-3 repeat"/>
    <property type="match status" value="1"/>
</dbReference>
<evidence type="ECO:0000313" key="5">
    <source>
        <dbReference type="Proteomes" id="UP001153642"/>
    </source>
</evidence>
<dbReference type="InterPro" id="IPR016187">
    <property type="entry name" value="CTDL_fold"/>
</dbReference>
<dbReference type="InterPro" id="IPR037524">
    <property type="entry name" value="PA14/GLEYA"/>
</dbReference>
<name>A0ABT6FVY7_9FLAO</name>
<dbReference type="SUPFAM" id="SSF56436">
    <property type="entry name" value="C-type lectin-like"/>
    <property type="match status" value="1"/>
</dbReference>
<dbReference type="InterPro" id="IPR001304">
    <property type="entry name" value="C-type_lectin-like"/>
</dbReference>
<keyword evidence="1" id="KW-0732">Signal</keyword>
<dbReference type="RefSeq" id="WP_277901356.1">
    <property type="nucleotide sequence ID" value="NZ_JAPMUA010000007.1"/>
</dbReference>
<comment type="caution">
    <text evidence="4">The sequence shown here is derived from an EMBL/GenBank/DDBJ whole genome shotgun (WGS) entry which is preliminary data.</text>
</comment>
<feature type="chain" id="PRO_5046783101" evidence="1">
    <location>
        <begin position="27"/>
        <end position="935"/>
    </location>
</feature>
<dbReference type="InterPro" id="IPR011658">
    <property type="entry name" value="PA14_dom"/>
</dbReference>
<feature type="domain" description="C-type lectin" evidence="2">
    <location>
        <begin position="640"/>
        <end position="771"/>
    </location>
</feature>
<dbReference type="InterPro" id="IPR016186">
    <property type="entry name" value="C-type_lectin-like/link_sf"/>
</dbReference>
<dbReference type="PROSITE" id="PS50041">
    <property type="entry name" value="C_TYPE_LECTIN_2"/>
    <property type="match status" value="1"/>
</dbReference>
<gene>
    <name evidence="4" type="ORF">OSR52_16215</name>
</gene>
<dbReference type="Pfam" id="PF07691">
    <property type="entry name" value="PA14"/>
    <property type="match status" value="1"/>
</dbReference>
<protein>
    <submittedName>
        <fullName evidence="4">PA14 domain-containing protein</fullName>
    </submittedName>
</protein>
<keyword evidence="5" id="KW-1185">Reference proteome</keyword>
<evidence type="ECO:0000256" key="1">
    <source>
        <dbReference type="SAM" id="SignalP"/>
    </source>
</evidence>
<dbReference type="Gene3D" id="2.60.120.260">
    <property type="entry name" value="Galactose-binding domain-like"/>
    <property type="match status" value="1"/>
</dbReference>
<dbReference type="SMART" id="SM00758">
    <property type="entry name" value="PA14"/>
    <property type="match status" value="1"/>
</dbReference>
<dbReference type="Gene3D" id="3.90.182.10">
    <property type="entry name" value="Toxin - Anthrax Protective Antigen,domain 1"/>
    <property type="match status" value="1"/>
</dbReference>
<sequence>MNKLYFGILFLIFPTLILSQTTPPCAGVLDYEFYDLVPSGNTVDNIPLSGAMAMGQISNFNVADLQNAIDPGDTDRYSIRYSGYINITQTADYTFYTNSDDGSKLYIDGTQVVNNDGNHGTQDRSGIINLTNGYHEIEILYYENGGGNTLEVSYLGGNVPSRISIPFSVLYSDCTPADISGDGATSNDVDNDGVLNSNDLDKDGDGILNTVECENAIGGPNLITNGDFSSVDWLQGWDRGTLSIWNENANNYAYYQSTGEGTDFLAQTKTVLPGTQYILSFKVGANADNANSTSFIVRINNTVVYSKTATQITKKLNGNTTAGSTLSPAYTVTLPYIPDTSSATIRFEGYSTGIGHDMLYLDDVSLYVGSTCGDLDGDGLSNEYDLDNDGDGIPDNVEAQTTLGYTPPSGTRVNGLDTAYGTNGIIPVDTDGDGTPDFLDANSDNEGDNDTAEARITLSNADDDNDGLDNATDAVNGYVDPGGTIDNPLNGSVILVDFDSDATTGGDVDFRDNSNNVDNDPPQIEITPNTDQIHCLGDNTPIVASGTVNITNGTELANIYLQITANYQEGDELAYTDNYVSGITGSWSALEGKLTLKGPATLEEFEQAIESVTFISNNPDVTDATRDISIVLSEKNYLESTGHYYEYIPALGIKWTEARVAAESRYFYGVQGYLATISSPEEAALLGEQATGAGWLGASDAAVEGEWRWVTGPEGQEEGGLGIQFWQGTAGGSTVNSMYENWNDGEPNQSGDEDYAHINAPGTGFDGSWNDLSNSGSESGAYQPKGYLVEYGGLNTGETFPQVSAVTKITPFTINDEYQPEDQSVFVGEEATFNVQIKNINNTNVVWEVDEGAGFNPISASEYNTNIVYDAATEYYTVSLQSLNTEIDKNGYKYRAVLKSTKVACNAIYSSNATLTVKVKTVITNRNKTYRVNKN</sequence>
<dbReference type="Gene3D" id="3.10.100.10">
    <property type="entry name" value="Mannose-Binding Protein A, subunit A"/>
    <property type="match status" value="1"/>
</dbReference>
<feature type="domain" description="PA14" evidence="3">
    <location>
        <begin position="24"/>
        <end position="169"/>
    </location>
</feature>
<dbReference type="EMBL" id="JAPMUA010000007">
    <property type="protein sequence ID" value="MDG3587410.1"/>
    <property type="molecule type" value="Genomic_DNA"/>
</dbReference>
<organism evidence="4 5">
    <name type="scientific">Galbibacter pacificus</name>
    <dbReference type="NCBI Taxonomy" id="2996052"/>
    <lineage>
        <taxon>Bacteria</taxon>
        <taxon>Pseudomonadati</taxon>
        <taxon>Bacteroidota</taxon>
        <taxon>Flavobacteriia</taxon>
        <taxon>Flavobacteriales</taxon>
        <taxon>Flavobacteriaceae</taxon>
        <taxon>Galbibacter</taxon>
    </lineage>
</organism>
<dbReference type="InterPro" id="IPR028974">
    <property type="entry name" value="TSP_type-3_rpt"/>
</dbReference>
<dbReference type="PROSITE" id="PS51820">
    <property type="entry name" value="PA14"/>
    <property type="match status" value="1"/>
</dbReference>
<reference evidence="4" key="1">
    <citation type="submission" date="2022-11" db="EMBL/GenBank/DDBJ databases">
        <title>High-quality draft genome sequence of Galbibacter sp. strain CMA-7.</title>
        <authorList>
            <person name="Wei L."/>
            <person name="Dong C."/>
            <person name="Shao Z."/>
        </authorList>
    </citation>
    <scope>NUCLEOTIDE SEQUENCE</scope>
    <source>
        <strain evidence="4">CMA-7</strain>
    </source>
</reference>